<accession>C1BQ63</accession>
<dbReference type="PANTHER" id="PTHR24036:SF5">
    <property type="entry name" value="THROMBOMODULIN"/>
    <property type="match status" value="1"/>
</dbReference>
<evidence type="ECO:0000256" key="1">
    <source>
        <dbReference type="ARBA" id="ARBA00022737"/>
    </source>
</evidence>
<reference evidence="4" key="1">
    <citation type="submission" date="2009-03" db="EMBL/GenBank/DDBJ databases">
        <title>Caligus rogercresseyi ESTs and full-length cDNAs.</title>
        <authorList>
            <person name="Yasuike M."/>
            <person name="von Schalburg K."/>
            <person name="Cooper G."/>
            <person name="Leong J."/>
            <person name="Jones S.R.M."/>
            <person name="Koop B.F."/>
        </authorList>
    </citation>
    <scope>NUCLEOTIDE SEQUENCE</scope>
    <source>
        <tissue evidence="4">Whole tissue</tissue>
    </source>
</reference>
<proteinExistence type="evidence at transcript level"/>
<evidence type="ECO:0000313" key="4">
    <source>
        <dbReference type="EMBL" id="ACO11166.1"/>
    </source>
</evidence>
<gene>
    <name evidence="4" type="primary">DOMON</name>
</gene>
<feature type="chain" id="PRO_5002907625" evidence="2">
    <location>
        <begin position="22"/>
        <end position="155"/>
    </location>
</feature>
<dbReference type="PROSITE" id="PS51549">
    <property type="entry name" value="DM13"/>
    <property type="match status" value="1"/>
</dbReference>
<dbReference type="PANTHER" id="PTHR24036">
    <property type="entry name" value="SKELETOR-RELATED"/>
    <property type="match status" value="1"/>
</dbReference>
<dbReference type="InterPro" id="IPR052126">
    <property type="entry name" value="Spindle_Org/Thrombomodulin"/>
</dbReference>
<organism evidence="4">
    <name type="scientific">Caligus rogercresseyi</name>
    <name type="common">Sea louse</name>
    <dbReference type="NCBI Taxonomy" id="217165"/>
    <lineage>
        <taxon>Eukaryota</taxon>
        <taxon>Metazoa</taxon>
        <taxon>Ecdysozoa</taxon>
        <taxon>Arthropoda</taxon>
        <taxon>Crustacea</taxon>
        <taxon>Multicrustacea</taxon>
        <taxon>Hexanauplia</taxon>
        <taxon>Copepoda</taxon>
        <taxon>Siphonostomatoida</taxon>
        <taxon>Caligidae</taxon>
        <taxon>Caligus</taxon>
    </lineage>
</organism>
<feature type="signal peptide" evidence="2">
    <location>
        <begin position="1"/>
        <end position="21"/>
    </location>
</feature>
<name>C1BQ63_CALRO</name>
<dbReference type="Pfam" id="PF10517">
    <property type="entry name" value="DM13"/>
    <property type="match status" value="1"/>
</dbReference>
<sequence length="155" mass="17668">MMEVLLKTAVISFFLLTTCGAHNLSKRQSGDEDSSTIDVVYVGDFKFTEHSVKGEVYIYNDTSIIIDGFVYDGQGPGVYINVATEGNSRGEYMENRIVVDYPIDDPEPIERRYSNERLYIDLPRNLKSTDIKWLSIWCEIFGISFGDVEFPEVNL</sequence>
<dbReference type="EMBL" id="BT076742">
    <property type="protein sequence ID" value="ACO11166.1"/>
    <property type="molecule type" value="mRNA"/>
</dbReference>
<dbReference type="AlphaFoldDB" id="C1BQ63"/>
<dbReference type="SMART" id="SM00686">
    <property type="entry name" value="DM13"/>
    <property type="match status" value="1"/>
</dbReference>
<protein>
    <submittedName>
        <fullName evidence="4">DOMON domain-containing protein CG14681</fullName>
    </submittedName>
</protein>
<feature type="domain" description="DM13" evidence="3">
    <location>
        <begin position="39"/>
        <end position="151"/>
    </location>
</feature>
<evidence type="ECO:0000259" key="3">
    <source>
        <dbReference type="PROSITE" id="PS51549"/>
    </source>
</evidence>
<keyword evidence="1" id="KW-0677">Repeat</keyword>
<evidence type="ECO:0000256" key="2">
    <source>
        <dbReference type="SAM" id="SignalP"/>
    </source>
</evidence>
<dbReference type="InterPro" id="IPR019545">
    <property type="entry name" value="DM13_domain"/>
</dbReference>
<keyword evidence="2" id="KW-0732">Signal</keyword>